<dbReference type="InterPro" id="IPR046674">
    <property type="entry name" value="DUF6544"/>
</dbReference>
<evidence type="ECO:0000313" key="2">
    <source>
        <dbReference type="EMBL" id="VEJ35969.1"/>
    </source>
</evidence>
<reference evidence="2 3" key="1">
    <citation type="submission" date="2018-12" db="EMBL/GenBank/DDBJ databases">
        <authorList>
            <consortium name="Pathogen Informatics"/>
        </authorList>
    </citation>
    <scope>NUCLEOTIDE SEQUENCE [LARGE SCALE GENOMIC DNA]</scope>
    <source>
        <strain evidence="2 3">NCTC13079</strain>
    </source>
</reference>
<accession>A0A3S5C2P1</accession>
<proteinExistence type="predicted"/>
<dbReference type="EMBL" id="LR134523">
    <property type="protein sequence ID" value="VEJ35969.1"/>
    <property type="molecule type" value="Genomic_DNA"/>
</dbReference>
<keyword evidence="3" id="KW-1185">Reference proteome</keyword>
<gene>
    <name evidence="2" type="ORF">NCTC13079_01160</name>
</gene>
<evidence type="ECO:0000313" key="3">
    <source>
        <dbReference type="Proteomes" id="UP000269544"/>
    </source>
</evidence>
<keyword evidence="1" id="KW-0812">Transmembrane</keyword>
<evidence type="ECO:0000256" key="1">
    <source>
        <dbReference type="SAM" id="Phobius"/>
    </source>
</evidence>
<dbReference type="Pfam" id="PF20181">
    <property type="entry name" value="DUF6544"/>
    <property type="match status" value="1"/>
</dbReference>
<dbReference type="OrthoDB" id="9786534at2"/>
<name>A0A3S5C2P1_9FIRM</name>
<dbReference type="Proteomes" id="UP000269544">
    <property type="component" value="Chromosome"/>
</dbReference>
<keyword evidence="1" id="KW-1133">Transmembrane helix</keyword>
<protein>
    <submittedName>
        <fullName evidence="2">Uncharacterized protein</fullName>
    </submittedName>
</protein>
<dbReference type="KEGG" id="piv:NCTC13079_01160"/>
<dbReference type="RefSeq" id="WP_126465722.1">
    <property type="nucleotide sequence ID" value="NZ_LR134523.1"/>
</dbReference>
<dbReference type="AlphaFoldDB" id="A0A3S5C2P1"/>
<feature type="transmembrane region" description="Helical" evidence="1">
    <location>
        <begin position="7"/>
        <end position="28"/>
    </location>
</feature>
<organism evidence="2 3">
    <name type="scientific">Aedoeadaptatus ivorii</name>
    <dbReference type="NCBI Taxonomy" id="54006"/>
    <lineage>
        <taxon>Bacteria</taxon>
        <taxon>Bacillati</taxon>
        <taxon>Bacillota</taxon>
        <taxon>Tissierellia</taxon>
        <taxon>Tissierellales</taxon>
        <taxon>Peptoniphilaceae</taxon>
        <taxon>Aedoeadaptatus</taxon>
    </lineage>
</organism>
<keyword evidence="1" id="KW-0472">Membrane</keyword>
<sequence length="285" mass="32878">MKGNKNIIMVLLGVLIIVIGILVVYSNISYSPLKNNFNSDFKALDTETNKKNEYFTKEDFSDFPDAIVKYIENNGFIGKEKMDYAYMEYKNVYFAQSPERKLKINYSQYNFAHSPNRIALVESSIFGIPFEGYDYYIDSRGGMHGMLGKILTLFHQKGDKMDQGALCTYLSECLFVPSSILYNKNIIFEEIDPFNVKASISDEGITVSGIFTFNENYELTRFYTEDRPAIKDDGSVNSIDWSANILSYKKYDQGINFIDHVQIIWHYPEGDFVYFDGSIDKLIFK</sequence>